<keyword evidence="2" id="KW-0732">Signal</keyword>
<name>A0A1G8QL39_ANEMI</name>
<dbReference type="EMBL" id="FNED01000011">
    <property type="protein sequence ID" value="SDJ05331.1"/>
    <property type="molecule type" value="Genomic_DNA"/>
</dbReference>
<sequence>MDKSKMKRGIACSIAAFTLLAGGTTWAQDPSFTDVSSSHWAWKNGAISWGVKRHVISGYGDGTFKPDKATTEAEFLSMLIGLSIPSLAKTGNDWTEPYYKKAQSLRYPLAGLNNTKARHMSITREKVAELIAAINGAYYTGDDAIRYVLGKKLAFGKIPGVISIASYRGKDTLTRAEAVQFLKNVYEQGRKELKPRPEQPSDPALLPSLPGDNEQNRPTTKEETVYIEGMPEKMMFHLFRQQGWPFTTYYPSDMIANTASSGEGDSVRMIANFGGKRNADAFLHIFFPSKNIHPEEMIRAYDYKAEHEQSTKETPWASKAYAYQANGKFHRLLLGKHGERYFIIQIQYPMEYGDGMAPRIAKILEEWRWSDSGNPL</sequence>
<reference evidence="4 5" key="1">
    <citation type="submission" date="2016-10" db="EMBL/GenBank/DDBJ databases">
        <authorList>
            <person name="de Groot N.N."/>
        </authorList>
    </citation>
    <scope>NUCLEOTIDE SEQUENCE [LARGE SCALE GENOMIC DNA]</scope>
    <source>
        <strain evidence="4 5">DSM 2895</strain>
    </source>
</reference>
<gene>
    <name evidence="4" type="ORF">SAMN04487909_11128</name>
</gene>
<dbReference type="GeneID" id="42305188"/>
<organism evidence="4 5">
    <name type="scientific">Aneurinibacillus migulanus</name>
    <name type="common">Bacillus migulanus</name>
    <dbReference type="NCBI Taxonomy" id="47500"/>
    <lineage>
        <taxon>Bacteria</taxon>
        <taxon>Bacillati</taxon>
        <taxon>Bacillota</taxon>
        <taxon>Bacilli</taxon>
        <taxon>Bacillales</taxon>
        <taxon>Paenibacillaceae</taxon>
        <taxon>Aneurinibacillus group</taxon>
        <taxon>Aneurinibacillus</taxon>
    </lineage>
</organism>
<feature type="domain" description="SLH" evidence="3">
    <location>
        <begin position="28"/>
        <end position="93"/>
    </location>
</feature>
<feature type="region of interest" description="Disordered" evidence="1">
    <location>
        <begin position="190"/>
        <end position="220"/>
    </location>
</feature>
<proteinExistence type="predicted"/>
<dbReference type="PROSITE" id="PS51272">
    <property type="entry name" value="SLH"/>
    <property type="match status" value="1"/>
</dbReference>
<dbReference type="InterPro" id="IPR001119">
    <property type="entry name" value="SLH_dom"/>
</dbReference>
<dbReference type="Proteomes" id="UP000182836">
    <property type="component" value="Unassembled WGS sequence"/>
</dbReference>
<dbReference type="Pfam" id="PF00395">
    <property type="entry name" value="SLH"/>
    <property type="match status" value="1"/>
</dbReference>
<feature type="compositionally biased region" description="Basic and acidic residues" evidence="1">
    <location>
        <begin position="190"/>
        <end position="199"/>
    </location>
</feature>
<evidence type="ECO:0000313" key="4">
    <source>
        <dbReference type="EMBL" id="SDJ05331.1"/>
    </source>
</evidence>
<accession>A0A1G8QL39</accession>
<dbReference type="OrthoDB" id="2678541at2"/>
<evidence type="ECO:0000256" key="1">
    <source>
        <dbReference type="SAM" id="MobiDB-lite"/>
    </source>
</evidence>
<dbReference type="AlphaFoldDB" id="A0A1G8QL39"/>
<evidence type="ECO:0000313" key="5">
    <source>
        <dbReference type="Proteomes" id="UP000182836"/>
    </source>
</evidence>
<evidence type="ECO:0000259" key="3">
    <source>
        <dbReference type="PROSITE" id="PS51272"/>
    </source>
</evidence>
<evidence type="ECO:0000256" key="2">
    <source>
        <dbReference type="SAM" id="SignalP"/>
    </source>
</evidence>
<feature type="signal peptide" evidence="2">
    <location>
        <begin position="1"/>
        <end position="27"/>
    </location>
</feature>
<dbReference type="RefSeq" id="WP_052812143.1">
    <property type="nucleotide sequence ID" value="NZ_BJOA01000041.1"/>
</dbReference>
<protein>
    <submittedName>
        <fullName evidence="4">S-layer homology domain-containing protein</fullName>
    </submittedName>
</protein>
<feature type="chain" id="PRO_5010299751" evidence="2">
    <location>
        <begin position="28"/>
        <end position="376"/>
    </location>
</feature>